<dbReference type="AlphaFoldDB" id="A0A285R4Z9"/>
<dbReference type="EMBL" id="OBMI01000003">
    <property type="protein sequence ID" value="SOB87427.1"/>
    <property type="molecule type" value="Genomic_DNA"/>
</dbReference>
<keyword evidence="1" id="KW-1133">Transmembrane helix</keyword>
<proteinExistence type="predicted"/>
<name>A0A285R4Z9_9SPHN</name>
<keyword evidence="3" id="KW-1185">Reference proteome</keyword>
<protein>
    <submittedName>
        <fullName evidence="2">Uncharacterized protein</fullName>
    </submittedName>
</protein>
<accession>A0A285R4Z9</accession>
<organism evidence="2 3">
    <name type="scientific">Sphingomonas guangdongensis</name>
    <dbReference type="NCBI Taxonomy" id="1141890"/>
    <lineage>
        <taxon>Bacteria</taxon>
        <taxon>Pseudomonadati</taxon>
        <taxon>Pseudomonadota</taxon>
        <taxon>Alphaproteobacteria</taxon>
        <taxon>Sphingomonadales</taxon>
        <taxon>Sphingomonadaceae</taxon>
        <taxon>Sphingomonas</taxon>
    </lineage>
</organism>
<reference evidence="2 3" key="1">
    <citation type="submission" date="2017-07" db="EMBL/GenBank/DDBJ databases">
        <authorList>
            <person name="Sun Z.S."/>
            <person name="Albrecht U."/>
            <person name="Echele G."/>
            <person name="Lee C.C."/>
        </authorList>
    </citation>
    <scope>NUCLEOTIDE SEQUENCE [LARGE SCALE GENOMIC DNA]</scope>
    <source>
        <strain evidence="2 3">CGMCC 1.12672</strain>
    </source>
</reference>
<evidence type="ECO:0000313" key="3">
    <source>
        <dbReference type="Proteomes" id="UP000219494"/>
    </source>
</evidence>
<dbReference type="Proteomes" id="UP000219494">
    <property type="component" value="Unassembled WGS sequence"/>
</dbReference>
<keyword evidence="1" id="KW-0812">Transmembrane</keyword>
<feature type="transmembrane region" description="Helical" evidence="1">
    <location>
        <begin position="29"/>
        <end position="56"/>
    </location>
</feature>
<evidence type="ECO:0000313" key="2">
    <source>
        <dbReference type="EMBL" id="SOB87427.1"/>
    </source>
</evidence>
<evidence type="ECO:0000256" key="1">
    <source>
        <dbReference type="SAM" id="Phobius"/>
    </source>
</evidence>
<sequence>MIVLAVSLLLTGAVTLISALDAVPIWSPGFLTIAVACGVLSLMTAPAGTAVGAIILKWRRSRNTEY</sequence>
<dbReference type="RefSeq" id="WP_097064428.1">
    <property type="nucleotide sequence ID" value="NZ_OBMI01000003.1"/>
</dbReference>
<keyword evidence="1" id="KW-0472">Membrane</keyword>
<gene>
    <name evidence="2" type="ORF">SAMN06297144_2559</name>
</gene>